<gene>
    <name evidence="1" type="ORF">F2Q68_00030847</name>
    <name evidence="2" type="ORF">F2Q70_00035644</name>
</gene>
<dbReference type="Proteomes" id="UP000712281">
    <property type="component" value="Unassembled WGS sequence"/>
</dbReference>
<dbReference type="EMBL" id="QGKY02000246">
    <property type="protein sequence ID" value="KAF2585967.1"/>
    <property type="molecule type" value="Genomic_DNA"/>
</dbReference>
<reference evidence="1" key="1">
    <citation type="submission" date="2019-12" db="EMBL/GenBank/DDBJ databases">
        <title>Genome sequencing and annotation of Brassica cretica.</title>
        <authorList>
            <person name="Studholme D.J."/>
            <person name="Sarris P.F."/>
        </authorList>
    </citation>
    <scope>NUCLEOTIDE SEQUENCE</scope>
    <source>
        <strain evidence="1">PFS-001/15</strain>
        <strain evidence="2">PFS-102/07</strain>
        <tissue evidence="1">Leaf</tissue>
    </source>
</reference>
<dbReference type="EMBL" id="QGKW02002005">
    <property type="protein sequence ID" value="KAF2542071.1"/>
    <property type="molecule type" value="Genomic_DNA"/>
</dbReference>
<dbReference type="AlphaFoldDB" id="A0A8S9G8R1"/>
<sequence>MASRWWDPGDLGVCGEFSSREGFGLAGWKVVLILRWFGLKRDKGIRERLRNHRIIRDLLAILIFIKTVSPSREGNISGDCNLQILAFLWRSEESITDWFQLKFEEYSFGFLVVKYRRRFCFVNFFLEW</sequence>
<evidence type="ECO:0000313" key="3">
    <source>
        <dbReference type="Proteomes" id="UP000712281"/>
    </source>
</evidence>
<comment type="caution">
    <text evidence="1">The sequence shown here is derived from an EMBL/GenBank/DDBJ whole genome shotgun (WGS) entry which is preliminary data.</text>
</comment>
<proteinExistence type="predicted"/>
<protein>
    <submittedName>
        <fullName evidence="1">Uncharacterized protein</fullName>
    </submittedName>
</protein>
<name>A0A8S9G8R1_BRACR</name>
<accession>A0A8S9G8R1</accession>
<organism evidence="1 3">
    <name type="scientific">Brassica cretica</name>
    <name type="common">Mustard</name>
    <dbReference type="NCBI Taxonomy" id="69181"/>
    <lineage>
        <taxon>Eukaryota</taxon>
        <taxon>Viridiplantae</taxon>
        <taxon>Streptophyta</taxon>
        <taxon>Embryophyta</taxon>
        <taxon>Tracheophyta</taxon>
        <taxon>Spermatophyta</taxon>
        <taxon>Magnoliopsida</taxon>
        <taxon>eudicotyledons</taxon>
        <taxon>Gunneridae</taxon>
        <taxon>Pentapetalae</taxon>
        <taxon>rosids</taxon>
        <taxon>malvids</taxon>
        <taxon>Brassicales</taxon>
        <taxon>Brassicaceae</taxon>
        <taxon>Brassiceae</taxon>
        <taxon>Brassica</taxon>
    </lineage>
</organism>
<evidence type="ECO:0000313" key="2">
    <source>
        <dbReference type="EMBL" id="KAF2585967.1"/>
    </source>
</evidence>
<evidence type="ECO:0000313" key="1">
    <source>
        <dbReference type="EMBL" id="KAF2542071.1"/>
    </source>
</evidence>